<dbReference type="OrthoDB" id="9772660at2"/>
<evidence type="ECO:0000313" key="2">
    <source>
        <dbReference type="EMBL" id="RVU34229.1"/>
    </source>
</evidence>
<proteinExistence type="predicted"/>
<dbReference type="RefSeq" id="WP_127768259.1">
    <property type="nucleotide sequence ID" value="NZ_SADE01000004.1"/>
</dbReference>
<name>A0A3S2WPT3_9PROT</name>
<keyword evidence="3" id="KW-1185">Reference proteome</keyword>
<evidence type="ECO:0000313" key="3">
    <source>
        <dbReference type="Proteomes" id="UP000287447"/>
    </source>
</evidence>
<dbReference type="AlphaFoldDB" id="A0A3S2WPT3"/>
<dbReference type="InterPro" id="IPR018959">
    <property type="entry name" value="DUF1989"/>
</dbReference>
<protein>
    <submittedName>
        <fullName evidence="2">Urea carboxylase-associated family protein</fullName>
    </submittedName>
</protein>
<dbReference type="PANTHER" id="PTHR31527:SF0">
    <property type="entry name" value="RE64534P"/>
    <property type="match status" value="1"/>
</dbReference>
<dbReference type="EMBL" id="SADE01000004">
    <property type="protein sequence ID" value="RVU34229.1"/>
    <property type="molecule type" value="Genomic_DNA"/>
</dbReference>
<reference evidence="3" key="1">
    <citation type="submission" date="2019-01" db="EMBL/GenBank/DDBJ databases">
        <title>Gri0909 isolated from a small marine red alga.</title>
        <authorList>
            <person name="Kim J."/>
            <person name="Jeong S.E."/>
            <person name="Jeon C.O."/>
        </authorList>
    </citation>
    <scope>NUCLEOTIDE SEQUENCE [LARGE SCALE GENOMIC DNA]</scope>
    <source>
        <strain evidence="3">Gri0909</strain>
    </source>
</reference>
<comment type="caution">
    <text evidence="2">The sequence shown here is derived from an EMBL/GenBank/DDBJ whole genome shotgun (WGS) entry which is preliminary data.</text>
</comment>
<gene>
    <name evidence="2" type="ORF">EOI86_24280</name>
</gene>
<dbReference type="Proteomes" id="UP000287447">
    <property type="component" value="Unassembled WGS sequence"/>
</dbReference>
<dbReference type="PANTHER" id="PTHR31527">
    <property type="entry name" value="RE64534P"/>
    <property type="match status" value="1"/>
</dbReference>
<organism evidence="2 3">
    <name type="scientific">Hwanghaeella grinnelliae</name>
    <dbReference type="NCBI Taxonomy" id="2500179"/>
    <lineage>
        <taxon>Bacteria</taxon>
        <taxon>Pseudomonadati</taxon>
        <taxon>Pseudomonadota</taxon>
        <taxon>Alphaproteobacteria</taxon>
        <taxon>Rhodospirillales</taxon>
        <taxon>Rhodospirillaceae</taxon>
        <taxon>Hwanghaeella</taxon>
    </lineage>
</organism>
<feature type="domain" description="DUF1989" evidence="1">
    <location>
        <begin position="6"/>
        <end position="170"/>
    </location>
</feature>
<evidence type="ECO:0000259" key="1">
    <source>
        <dbReference type="Pfam" id="PF09347"/>
    </source>
</evidence>
<accession>A0A3S2WPT3</accession>
<sequence length="197" mass="21611">MGELIEIPARGGKAVRVKKGQALKMINTHGHQVVDTWAFNAEDLTEFMSMEHLRAMLGTIFPKQGDSLYTNQRRPILVMEEDTSPGIHDTLMASCDVHRYRLLGCTEYHENCTDNLAASMKELGLVAPETPAPLNMWMNIPVADGGATSWEAPVSKAGDHVLLRAQMDCIVAMSACPQDIIPVNAGNPVEAHFEVLD</sequence>
<dbReference type="Pfam" id="PF09347">
    <property type="entry name" value="DUF1989"/>
    <property type="match status" value="1"/>
</dbReference>